<reference evidence="5 6" key="1">
    <citation type="submission" date="2021-01" db="EMBL/GenBank/DDBJ databases">
        <title>WGS of actinomycetes isolated from Thailand.</title>
        <authorList>
            <person name="Thawai C."/>
        </authorList>
    </citation>
    <scope>NUCLEOTIDE SEQUENCE [LARGE SCALE GENOMIC DNA]</scope>
    <source>
        <strain evidence="5 6">CH5-8</strain>
    </source>
</reference>
<dbReference type="InterPro" id="IPR013968">
    <property type="entry name" value="PKS_KR"/>
</dbReference>
<gene>
    <name evidence="5" type="ORF">JK361_40725</name>
</gene>
<organism evidence="5 6">
    <name type="scientific">Streptomyces musisoli</name>
    <dbReference type="NCBI Taxonomy" id="2802280"/>
    <lineage>
        <taxon>Bacteria</taxon>
        <taxon>Bacillati</taxon>
        <taxon>Actinomycetota</taxon>
        <taxon>Actinomycetes</taxon>
        <taxon>Kitasatosporales</taxon>
        <taxon>Streptomycetaceae</taxon>
        <taxon>Streptomyces</taxon>
    </lineage>
</organism>
<accession>A0ABS1PEG3</accession>
<dbReference type="Pfam" id="PF22953">
    <property type="entry name" value="SpnB_Rossmann"/>
    <property type="match status" value="1"/>
</dbReference>
<dbReference type="InterPro" id="IPR036291">
    <property type="entry name" value="NAD(P)-bd_dom_sf"/>
</dbReference>
<evidence type="ECO:0000313" key="6">
    <source>
        <dbReference type="Proteomes" id="UP000621386"/>
    </source>
</evidence>
<dbReference type="PANTHER" id="PTHR43775">
    <property type="entry name" value="FATTY ACID SYNTHASE"/>
    <property type="match status" value="1"/>
</dbReference>
<name>A0ABS1PEG3_9ACTN</name>
<dbReference type="Proteomes" id="UP000621386">
    <property type="component" value="Unassembled WGS sequence"/>
</dbReference>
<dbReference type="InterPro" id="IPR055123">
    <property type="entry name" value="SpnB-like_Rossmann"/>
</dbReference>
<feature type="domain" description="Ketoreductase (KR)" evidence="3">
    <location>
        <begin position="80"/>
        <end position="155"/>
    </location>
</feature>
<dbReference type="Pfam" id="PF08659">
    <property type="entry name" value="KR"/>
    <property type="match status" value="1"/>
</dbReference>
<dbReference type="InterPro" id="IPR050091">
    <property type="entry name" value="PKS_NRPS_Biosynth_Enz"/>
</dbReference>
<keyword evidence="2" id="KW-0511">Multifunctional enzyme</keyword>
<evidence type="ECO:0000313" key="5">
    <source>
        <dbReference type="EMBL" id="MBL1110777.1"/>
    </source>
</evidence>
<comment type="caution">
    <text evidence="5">The sequence shown here is derived from an EMBL/GenBank/DDBJ whole genome shotgun (WGS) entry which is preliminary data.</text>
</comment>
<keyword evidence="6" id="KW-1185">Reference proteome</keyword>
<protein>
    <submittedName>
        <fullName evidence="5">KR domain-containing protein</fullName>
    </submittedName>
</protein>
<evidence type="ECO:0000259" key="4">
    <source>
        <dbReference type="Pfam" id="PF22953"/>
    </source>
</evidence>
<evidence type="ECO:0000259" key="3">
    <source>
        <dbReference type="Pfam" id="PF08659"/>
    </source>
</evidence>
<feature type="non-terminal residue" evidence="5">
    <location>
        <position position="158"/>
    </location>
</feature>
<feature type="domain" description="Polyketide synthase extender module SpnB-like Rossmann fold" evidence="4">
    <location>
        <begin position="2"/>
        <end position="60"/>
    </location>
</feature>
<evidence type="ECO:0000256" key="1">
    <source>
        <dbReference type="ARBA" id="ARBA00022679"/>
    </source>
</evidence>
<evidence type="ECO:0000256" key="2">
    <source>
        <dbReference type="ARBA" id="ARBA00023268"/>
    </source>
</evidence>
<dbReference type="SUPFAM" id="SSF51735">
    <property type="entry name" value="NAD(P)-binding Rossmann-fold domains"/>
    <property type="match status" value="2"/>
</dbReference>
<proteinExistence type="predicted"/>
<dbReference type="EMBL" id="JAERRH010000118">
    <property type="protein sequence ID" value="MBL1110777.1"/>
    <property type="molecule type" value="Genomic_DNA"/>
</dbReference>
<dbReference type="Gene3D" id="3.40.50.720">
    <property type="entry name" value="NAD(P)-binding Rossmann-like Domain"/>
    <property type="match status" value="1"/>
</dbReference>
<feature type="non-terminal residue" evidence="5">
    <location>
        <position position="1"/>
    </location>
</feature>
<keyword evidence="1" id="KW-0808">Transferase</keyword>
<dbReference type="PANTHER" id="PTHR43775:SF51">
    <property type="entry name" value="INACTIVE PHENOLPHTHIOCEROL SYNTHESIS POLYKETIDE SYNTHASE TYPE I PKS1-RELATED"/>
    <property type="match status" value="1"/>
</dbReference>
<sequence>GEDVVDLVSAPVWGLVRSAQREHPDRFWLVDGADEAMAANLAMGDEPQLAVRDGVPFVPRLVRQSVSAVESVPGFGGDSGTVLVTGGTGTVGALVARHLVVEHGVRDLLLTSRRGEQAPGARELVAELAGLGARVSVAACDAADGDALAAVLAAIPPE</sequence>